<evidence type="ECO:0000256" key="2">
    <source>
        <dbReference type="ARBA" id="ARBA00022553"/>
    </source>
</evidence>
<reference evidence="9 10" key="1">
    <citation type="submission" date="2019-04" db="EMBL/GenBank/DDBJ databases">
        <authorList>
            <consortium name="Wellcome Sanger Institute Data Sharing"/>
        </authorList>
    </citation>
    <scope>NUCLEOTIDE SEQUENCE [LARGE SCALE GENOMIC DNA]</scope>
</reference>
<evidence type="ECO:0000256" key="6">
    <source>
        <dbReference type="ARBA" id="ARBA00023136"/>
    </source>
</evidence>
<sequence length="541" mass="58123">GVSQANSKAPGREGQRSRIPRPVLRPCGPGQKRGPLPDPPPSEEKSVTFDLCSCTRCLHCCPALGFSDDTGCPSSHAGSPSGTDNSPLGSPLPRERRGNRKRVCVEVTAAGRTSQPRRRGDPRPTGHGDFGSSSSAGSSGSKWQQRSLASRSPHLRRYASQQPPPPQCPPAPDLGCPTHRRGSHTLLLSTSRQQYHSCGDNHGIKPPNPEQYLTPLQQKEVVIRHLRVKLKESESRAHEREAQVEELKAQLCRMRDDWIEEECHRVEAQLALKEARREIRQLRHVVETMRSSLIEKDKGIQKYFIDINLQNRKLEALLRSMEAAQGGGVPEEGAPGGCGREAAEETADSGLPAGDDTLDWADASEPQLTSTAFDSSPGAEPDPVQQQTPASTSEEKAVQTDVVPSPPELQALLLHLLKLRDAGVLPEVPAEKWQNAETSGGPTSWMPLAAASPEGPNVGGSSSGQDPALLGGGSPVAKRHWSSSFLVDLAAVAAPALPTLAWLYCTHRAGTEPVYNIASLIRGCCVVGLRSLRRVSPASGV</sequence>
<keyword evidence="6" id="KW-0472">Membrane</keyword>
<evidence type="ECO:0000256" key="3">
    <source>
        <dbReference type="ARBA" id="ARBA00022692"/>
    </source>
</evidence>
<dbReference type="OrthoDB" id="5807119at2759"/>
<dbReference type="GO" id="GO:1904115">
    <property type="term" value="C:axon cytoplasm"/>
    <property type="evidence" value="ECO:0007669"/>
    <property type="project" value="GOC"/>
</dbReference>
<feature type="region of interest" description="Disordered" evidence="8">
    <location>
        <begin position="1"/>
        <end position="46"/>
    </location>
</feature>
<proteinExistence type="predicted"/>
<dbReference type="GO" id="GO:0019896">
    <property type="term" value="P:axonal transport of mitochondrion"/>
    <property type="evidence" value="ECO:0007669"/>
    <property type="project" value="TreeGrafter"/>
</dbReference>
<comment type="subcellular location">
    <subcellularLocation>
        <location evidence="1">Membrane</location>
        <topology evidence="1">Single-pass membrane protein</topology>
    </subcellularLocation>
</comment>
<name>A0A8C9W326_SCLFO</name>
<reference evidence="9" key="2">
    <citation type="submission" date="2025-08" db="UniProtKB">
        <authorList>
            <consortium name="Ensembl"/>
        </authorList>
    </citation>
    <scope>IDENTIFICATION</scope>
</reference>
<dbReference type="PANTHER" id="PTHR16208">
    <property type="entry name" value="MICROTUBULE-ASSOCIATED PROTEIN/SYNTAPHILIN"/>
    <property type="match status" value="1"/>
</dbReference>
<keyword evidence="3" id="KW-0812">Transmembrane</keyword>
<gene>
    <name evidence="9" type="primary">SYBU</name>
</gene>
<keyword evidence="5 7" id="KW-0175">Coiled coil</keyword>
<feature type="region of interest" description="Disordered" evidence="8">
    <location>
        <begin position="71"/>
        <end position="182"/>
    </location>
</feature>
<keyword evidence="10" id="KW-1185">Reference proteome</keyword>
<organism evidence="9 10">
    <name type="scientific">Scleropages formosus</name>
    <name type="common">Asian bonytongue</name>
    <name type="synonym">Osteoglossum formosum</name>
    <dbReference type="NCBI Taxonomy" id="113540"/>
    <lineage>
        <taxon>Eukaryota</taxon>
        <taxon>Metazoa</taxon>
        <taxon>Chordata</taxon>
        <taxon>Craniata</taxon>
        <taxon>Vertebrata</taxon>
        <taxon>Euteleostomi</taxon>
        <taxon>Actinopterygii</taxon>
        <taxon>Neopterygii</taxon>
        <taxon>Teleostei</taxon>
        <taxon>Osteoglossocephala</taxon>
        <taxon>Osteoglossomorpha</taxon>
        <taxon>Osteoglossiformes</taxon>
        <taxon>Osteoglossidae</taxon>
        <taxon>Scleropages</taxon>
    </lineage>
</organism>
<dbReference type="InterPro" id="IPR028197">
    <property type="entry name" value="Syntaphilin/Syntabulin"/>
</dbReference>
<evidence type="ECO:0000256" key="7">
    <source>
        <dbReference type="SAM" id="Coils"/>
    </source>
</evidence>
<evidence type="ECO:0000256" key="5">
    <source>
        <dbReference type="ARBA" id="ARBA00023054"/>
    </source>
</evidence>
<dbReference type="GO" id="GO:0016020">
    <property type="term" value="C:membrane"/>
    <property type="evidence" value="ECO:0007669"/>
    <property type="project" value="UniProtKB-SubCell"/>
</dbReference>
<dbReference type="AlphaFoldDB" id="A0A8C9W326"/>
<dbReference type="Ensembl" id="ENSSFOT00015049290.1">
    <property type="protein sequence ID" value="ENSSFOP00015068090.1"/>
    <property type="gene ID" value="ENSSFOG00015025869.1"/>
</dbReference>
<evidence type="ECO:0000313" key="9">
    <source>
        <dbReference type="Ensembl" id="ENSSFOP00015068090.1"/>
    </source>
</evidence>
<evidence type="ECO:0000256" key="8">
    <source>
        <dbReference type="SAM" id="MobiDB-lite"/>
    </source>
</evidence>
<feature type="compositionally biased region" description="Pro residues" evidence="8">
    <location>
        <begin position="162"/>
        <end position="172"/>
    </location>
</feature>
<feature type="region of interest" description="Disordered" evidence="8">
    <location>
        <begin position="325"/>
        <end position="403"/>
    </location>
</feature>
<evidence type="ECO:0000313" key="10">
    <source>
        <dbReference type="Proteomes" id="UP000694397"/>
    </source>
</evidence>
<evidence type="ECO:0000256" key="1">
    <source>
        <dbReference type="ARBA" id="ARBA00004167"/>
    </source>
</evidence>
<reference evidence="9" key="3">
    <citation type="submission" date="2025-09" db="UniProtKB">
        <authorList>
            <consortium name="Ensembl"/>
        </authorList>
    </citation>
    <scope>IDENTIFICATION</scope>
</reference>
<dbReference type="GeneTree" id="ENSGT00520000055634"/>
<feature type="region of interest" description="Disordered" evidence="8">
    <location>
        <begin position="453"/>
        <end position="473"/>
    </location>
</feature>
<dbReference type="GO" id="GO:0060074">
    <property type="term" value="P:synapse maturation"/>
    <property type="evidence" value="ECO:0007669"/>
    <property type="project" value="TreeGrafter"/>
</dbReference>
<dbReference type="Pfam" id="PF15290">
    <property type="entry name" value="Syntaphilin"/>
    <property type="match status" value="1"/>
</dbReference>
<feature type="coiled-coil region" evidence="7">
    <location>
        <begin position="216"/>
        <end position="292"/>
    </location>
</feature>
<feature type="compositionally biased region" description="Polar residues" evidence="8">
    <location>
        <begin position="72"/>
        <end position="88"/>
    </location>
</feature>
<accession>A0A8C9W326</accession>
<dbReference type="PANTHER" id="PTHR16208:SF4">
    <property type="entry name" value="SYNTABULIN"/>
    <property type="match status" value="1"/>
</dbReference>
<dbReference type="GO" id="GO:0005881">
    <property type="term" value="C:cytoplasmic microtubule"/>
    <property type="evidence" value="ECO:0007669"/>
    <property type="project" value="TreeGrafter"/>
</dbReference>
<feature type="compositionally biased region" description="Gly residues" evidence="8">
    <location>
        <begin position="325"/>
        <end position="339"/>
    </location>
</feature>
<protein>
    <submittedName>
        <fullName evidence="9">Syntabulin</fullName>
    </submittedName>
</protein>
<evidence type="ECO:0000256" key="4">
    <source>
        <dbReference type="ARBA" id="ARBA00022989"/>
    </source>
</evidence>
<dbReference type="Proteomes" id="UP000694397">
    <property type="component" value="Chromosome 18"/>
</dbReference>
<keyword evidence="4" id="KW-1133">Transmembrane helix</keyword>
<keyword evidence="2" id="KW-0597">Phosphoprotein</keyword>
<feature type="compositionally biased region" description="Low complexity" evidence="8">
    <location>
        <begin position="131"/>
        <end position="141"/>
    </location>
</feature>